<accession>A0A699YT93</accession>
<gene>
    <name evidence="1" type="ORF">HaLaN_08830</name>
</gene>
<sequence>MACGQMATGPKASLFAAGTKGLGLVGEGDALGGWSVPHSPSLAWTADDVWVGNLDLAPGCYEFKVLGSPVGL</sequence>
<dbReference type="AlphaFoldDB" id="A0A699YT93"/>
<evidence type="ECO:0008006" key="3">
    <source>
        <dbReference type="Google" id="ProtNLM"/>
    </source>
</evidence>
<dbReference type="GO" id="GO:0030246">
    <property type="term" value="F:carbohydrate binding"/>
    <property type="evidence" value="ECO:0007669"/>
    <property type="project" value="InterPro"/>
</dbReference>
<protein>
    <recommendedName>
        <fullName evidence="3">CBM20 domain-containing protein</fullName>
    </recommendedName>
</protein>
<organism evidence="1 2">
    <name type="scientific">Haematococcus lacustris</name>
    <name type="common">Green alga</name>
    <name type="synonym">Haematococcus pluvialis</name>
    <dbReference type="NCBI Taxonomy" id="44745"/>
    <lineage>
        <taxon>Eukaryota</taxon>
        <taxon>Viridiplantae</taxon>
        <taxon>Chlorophyta</taxon>
        <taxon>core chlorophytes</taxon>
        <taxon>Chlorophyceae</taxon>
        <taxon>CS clade</taxon>
        <taxon>Chlamydomonadales</taxon>
        <taxon>Haematococcaceae</taxon>
        <taxon>Haematococcus</taxon>
    </lineage>
</organism>
<dbReference type="Proteomes" id="UP000485058">
    <property type="component" value="Unassembled WGS sequence"/>
</dbReference>
<evidence type="ECO:0000313" key="1">
    <source>
        <dbReference type="EMBL" id="GFH13030.1"/>
    </source>
</evidence>
<comment type="caution">
    <text evidence="1">The sequence shown here is derived from an EMBL/GenBank/DDBJ whole genome shotgun (WGS) entry which is preliminary data.</text>
</comment>
<dbReference type="EMBL" id="BLLF01000567">
    <property type="protein sequence ID" value="GFH13030.1"/>
    <property type="molecule type" value="Genomic_DNA"/>
</dbReference>
<proteinExistence type="predicted"/>
<reference evidence="1 2" key="1">
    <citation type="submission" date="2020-02" db="EMBL/GenBank/DDBJ databases">
        <title>Draft genome sequence of Haematococcus lacustris strain NIES-144.</title>
        <authorList>
            <person name="Morimoto D."/>
            <person name="Nakagawa S."/>
            <person name="Yoshida T."/>
            <person name="Sawayama S."/>
        </authorList>
    </citation>
    <scope>NUCLEOTIDE SEQUENCE [LARGE SCALE GENOMIC DNA]</scope>
    <source>
        <strain evidence="1 2">NIES-144</strain>
    </source>
</reference>
<dbReference type="InterPro" id="IPR013784">
    <property type="entry name" value="Carb-bd-like_fold"/>
</dbReference>
<keyword evidence="2" id="KW-1185">Reference proteome</keyword>
<dbReference type="SUPFAM" id="SSF49452">
    <property type="entry name" value="Starch-binding domain-like"/>
    <property type="match status" value="1"/>
</dbReference>
<evidence type="ECO:0000313" key="2">
    <source>
        <dbReference type="Proteomes" id="UP000485058"/>
    </source>
</evidence>
<name>A0A699YT93_HAELA</name>